<protein>
    <submittedName>
        <fullName evidence="1">Uncharacterized protein</fullName>
    </submittedName>
</protein>
<organism evidence="1 2">
    <name type="scientific">Treponema pedis str. T A4</name>
    <dbReference type="NCBI Taxonomy" id="1291379"/>
    <lineage>
        <taxon>Bacteria</taxon>
        <taxon>Pseudomonadati</taxon>
        <taxon>Spirochaetota</taxon>
        <taxon>Spirochaetia</taxon>
        <taxon>Spirochaetales</taxon>
        <taxon>Treponemataceae</taxon>
        <taxon>Treponema</taxon>
    </lineage>
</organism>
<evidence type="ECO:0000313" key="2">
    <source>
        <dbReference type="Proteomes" id="UP000015620"/>
    </source>
</evidence>
<dbReference type="EMBL" id="CP004120">
    <property type="protein sequence ID" value="AGT43517.1"/>
    <property type="molecule type" value="Genomic_DNA"/>
</dbReference>
<dbReference type="KEGG" id="tped:TPE_1021"/>
<name>S5ZLQ8_9SPIR</name>
<dbReference type="AlphaFoldDB" id="S5ZLQ8"/>
<dbReference type="HOGENOM" id="CLU_3334271_0_0_12"/>
<keyword evidence="2" id="KW-1185">Reference proteome</keyword>
<reference evidence="1 2" key="1">
    <citation type="journal article" date="2013" name="PLoS ONE">
        <title>Genome-Wide Relatedness of Treponema pedis, from Gingiva and Necrotic Skin Lesions of Pigs, with the Human Oral Pathogen Treponema denticola.</title>
        <authorList>
            <person name="Svartstrom O."/>
            <person name="Mushtaq M."/>
            <person name="Pringle M."/>
            <person name="Segerman B."/>
        </authorList>
    </citation>
    <scope>NUCLEOTIDE SEQUENCE [LARGE SCALE GENOMIC DNA]</scope>
    <source>
        <strain evidence="1">T A4</strain>
    </source>
</reference>
<dbReference type="PATRIC" id="fig|1291379.3.peg.1020"/>
<sequence>MQETFFFRKFYFYQRQFKNINCPLGGTKNYSFIFLVSG</sequence>
<accession>S5ZLQ8</accession>
<evidence type="ECO:0000313" key="1">
    <source>
        <dbReference type="EMBL" id="AGT43517.1"/>
    </source>
</evidence>
<proteinExistence type="predicted"/>
<dbReference type="Proteomes" id="UP000015620">
    <property type="component" value="Chromosome"/>
</dbReference>
<gene>
    <name evidence="1" type="ORF">TPE_1021</name>
</gene>